<evidence type="ECO:0000313" key="3">
    <source>
        <dbReference type="Proteomes" id="UP000295807"/>
    </source>
</evidence>
<reference evidence="2 3" key="1">
    <citation type="submission" date="2019-03" db="EMBL/GenBank/DDBJ databases">
        <title>Genomic Encyclopedia of Type Strains, Phase IV (KMG-IV): sequencing the most valuable type-strain genomes for metagenomic binning, comparative biology and taxonomic classification.</title>
        <authorList>
            <person name="Goeker M."/>
        </authorList>
    </citation>
    <scope>NUCLEOTIDE SEQUENCE [LARGE SCALE GENOMIC DNA]</scope>
    <source>
        <strain evidence="2 3">DSM 21100</strain>
    </source>
</reference>
<dbReference type="EMBL" id="SMAD01000005">
    <property type="protein sequence ID" value="TCS87260.1"/>
    <property type="molecule type" value="Genomic_DNA"/>
</dbReference>
<dbReference type="Proteomes" id="UP000295807">
    <property type="component" value="Unassembled WGS sequence"/>
</dbReference>
<protein>
    <recommendedName>
        <fullName evidence="1">Luciferase domain-containing protein</fullName>
    </recommendedName>
</protein>
<evidence type="ECO:0000313" key="2">
    <source>
        <dbReference type="EMBL" id="TCS87260.1"/>
    </source>
</evidence>
<feature type="domain" description="Luciferase" evidence="1">
    <location>
        <begin position="71"/>
        <end position="131"/>
    </location>
</feature>
<gene>
    <name evidence="2" type="ORF">EDD80_10573</name>
</gene>
<evidence type="ECO:0000259" key="1">
    <source>
        <dbReference type="Pfam" id="PF17648"/>
    </source>
</evidence>
<comment type="caution">
    <text evidence="2">The sequence shown here is derived from an EMBL/GenBank/DDBJ whole genome shotgun (WGS) entry which is preliminary data.</text>
</comment>
<dbReference type="RefSeq" id="WP_132129058.1">
    <property type="nucleotide sequence ID" value="NZ_CP042432.1"/>
</dbReference>
<dbReference type="Pfam" id="PF17648">
    <property type="entry name" value="Luciferase"/>
    <property type="match status" value="1"/>
</dbReference>
<name>A0A4R3KQU3_9SPHI</name>
<keyword evidence="3" id="KW-1185">Reference proteome</keyword>
<accession>A0A4R3KQU3</accession>
<sequence>MKFSFVVRRLGFLKSIPLFAHYFDSLLKLSTFVAKPRLLDWLDEIEAEVLAWEGISASLHRYGGVQFNYHGREIGHLHGNGLLDLRCGKELKAQLMKTGRVQPHHLFKDSGWLSFYICTADDKIYASQLLRITRDRFARGNCSC</sequence>
<organism evidence="2 3">
    <name type="scientific">Anseongella ginsenosidimutans</name>
    <dbReference type="NCBI Taxonomy" id="496056"/>
    <lineage>
        <taxon>Bacteria</taxon>
        <taxon>Pseudomonadati</taxon>
        <taxon>Bacteroidota</taxon>
        <taxon>Sphingobacteriia</taxon>
        <taxon>Sphingobacteriales</taxon>
        <taxon>Sphingobacteriaceae</taxon>
        <taxon>Anseongella</taxon>
    </lineage>
</organism>
<dbReference type="AlphaFoldDB" id="A0A4R3KQU3"/>
<proteinExistence type="predicted"/>
<dbReference type="InterPro" id="IPR040841">
    <property type="entry name" value="Luciferase_dom"/>
</dbReference>
<dbReference type="OrthoDB" id="708298at2"/>